<evidence type="ECO:0000256" key="3">
    <source>
        <dbReference type="ARBA" id="ARBA00022448"/>
    </source>
</evidence>
<evidence type="ECO:0000256" key="2">
    <source>
        <dbReference type="ARBA" id="ARBA00010735"/>
    </source>
</evidence>
<comment type="caution">
    <text evidence="9">The sequence shown here is derived from an EMBL/GenBank/DDBJ whole genome shotgun (WGS) entry which is preliminary data.</text>
</comment>
<dbReference type="Proteomes" id="UP000886874">
    <property type="component" value="Unassembled WGS sequence"/>
</dbReference>
<proteinExistence type="inferred from homology"/>
<evidence type="ECO:0000256" key="7">
    <source>
        <dbReference type="ARBA" id="ARBA00023136"/>
    </source>
</evidence>
<sequence>MAPSHRKWYRKGLKDGIPIGLGYFAVALAMGIAARNAGLTAVQATVTSLLINASAGQYVGFTLMAARAGLLEIALMESVANARYLLMSCALSQKLPPDTPLWQRMVLGFDVTDEIFGVSISVEGKLDPFYTFGAMTTSIPGWALGTFLGVVLGNALPAALVSALGVGLYGMFMAVFLPAARKDRVVLGLVALSFLLSWLFSVIPVFQAISSGFQIIILTVVLALGAAILFPVQEAEDHA</sequence>
<feature type="transmembrane region" description="Helical" evidence="8">
    <location>
        <begin position="21"/>
        <end position="38"/>
    </location>
</feature>
<evidence type="ECO:0000313" key="10">
    <source>
        <dbReference type="Proteomes" id="UP000886874"/>
    </source>
</evidence>
<gene>
    <name evidence="9" type="ORF">IAA67_09280</name>
</gene>
<feature type="transmembrane region" description="Helical" evidence="8">
    <location>
        <begin position="58"/>
        <end position="76"/>
    </location>
</feature>
<feature type="transmembrane region" description="Helical" evidence="8">
    <location>
        <begin position="158"/>
        <end position="178"/>
    </location>
</feature>
<dbReference type="GO" id="GO:0005886">
    <property type="term" value="C:plasma membrane"/>
    <property type="evidence" value="ECO:0007669"/>
    <property type="project" value="UniProtKB-SubCell"/>
</dbReference>
<comment type="similarity">
    <text evidence="2">Belongs to the AzlC family.</text>
</comment>
<dbReference type="PANTHER" id="PTHR34979">
    <property type="entry name" value="INNER MEMBRANE PROTEIN YGAZ"/>
    <property type="match status" value="1"/>
</dbReference>
<organism evidence="9 10">
    <name type="scientific">Candidatus Avoscillospira stercorigallinarum</name>
    <dbReference type="NCBI Taxonomy" id="2840708"/>
    <lineage>
        <taxon>Bacteria</taxon>
        <taxon>Bacillati</taxon>
        <taxon>Bacillota</taxon>
        <taxon>Clostridia</taxon>
        <taxon>Eubacteriales</taxon>
        <taxon>Oscillospiraceae</taxon>
        <taxon>Oscillospiraceae incertae sedis</taxon>
        <taxon>Candidatus Avoscillospira</taxon>
    </lineage>
</organism>
<keyword evidence="3" id="KW-0813">Transport</keyword>
<dbReference type="AlphaFoldDB" id="A0A9D1CPL1"/>
<protein>
    <submittedName>
        <fullName evidence="9">AzlC family ABC transporter permease</fullName>
    </submittedName>
</protein>
<evidence type="ECO:0000256" key="4">
    <source>
        <dbReference type="ARBA" id="ARBA00022475"/>
    </source>
</evidence>
<feature type="transmembrane region" description="Helical" evidence="8">
    <location>
        <begin position="185"/>
        <end position="206"/>
    </location>
</feature>
<comment type="subcellular location">
    <subcellularLocation>
        <location evidence="1">Cell membrane</location>
        <topology evidence="1">Multi-pass membrane protein</topology>
    </subcellularLocation>
</comment>
<dbReference type="EMBL" id="DVFN01000135">
    <property type="protein sequence ID" value="HIQ70507.1"/>
    <property type="molecule type" value="Genomic_DNA"/>
</dbReference>
<dbReference type="Pfam" id="PF03591">
    <property type="entry name" value="AzlC"/>
    <property type="match status" value="1"/>
</dbReference>
<name>A0A9D1CPL1_9FIRM</name>
<dbReference type="GO" id="GO:1903785">
    <property type="term" value="P:L-valine transmembrane transport"/>
    <property type="evidence" value="ECO:0007669"/>
    <property type="project" value="TreeGrafter"/>
</dbReference>
<evidence type="ECO:0000313" key="9">
    <source>
        <dbReference type="EMBL" id="HIQ70507.1"/>
    </source>
</evidence>
<reference evidence="9" key="1">
    <citation type="submission" date="2020-10" db="EMBL/GenBank/DDBJ databases">
        <authorList>
            <person name="Gilroy R."/>
        </authorList>
    </citation>
    <scope>NUCLEOTIDE SEQUENCE</scope>
    <source>
        <strain evidence="9">ChiSjej2B20-13462</strain>
    </source>
</reference>
<evidence type="ECO:0000256" key="1">
    <source>
        <dbReference type="ARBA" id="ARBA00004651"/>
    </source>
</evidence>
<dbReference type="PANTHER" id="PTHR34979:SF1">
    <property type="entry name" value="INNER MEMBRANE PROTEIN YGAZ"/>
    <property type="match status" value="1"/>
</dbReference>
<feature type="transmembrane region" description="Helical" evidence="8">
    <location>
        <begin position="212"/>
        <end position="232"/>
    </location>
</feature>
<feature type="transmembrane region" description="Helical" evidence="8">
    <location>
        <begin position="129"/>
        <end position="152"/>
    </location>
</feature>
<keyword evidence="7 8" id="KW-0472">Membrane</keyword>
<dbReference type="InterPro" id="IPR011606">
    <property type="entry name" value="Brnchd-chn_aa_trnsp_permease"/>
</dbReference>
<keyword evidence="5 8" id="KW-0812">Transmembrane</keyword>
<evidence type="ECO:0000256" key="8">
    <source>
        <dbReference type="SAM" id="Phobius"/>
    </source>
</evidence>
<keyword evidence="4" id="KW-1003">Cell membrane</keyword>
<evidence type="ECO:0000256" key="5">
    <source>
        <dbReference type="ARBA" id="ARBA00022692"/>
    </source>
</evidence>
<keyword evidence="6 8" id="KW-1133">Transmembrane helix</keyword>
<reference evidence="9" key="2">
    <citation type="journal article" date="2021" name="PeerJ">
        <title>Extensive microbial diversity within the chicken gut microbiome revealed by metagenomics and culture.</title>
        <authorList>
            <person name="Gilroy R."/>
            <person name="Ravi A."/>
            <person name="Getino M."/>
            <person name="Pursley I."/>
            <person name="Horton D.L."/>
            <person name="Alikhan N.F."/>
            <person name="Baker D."/>
            <person name="Gharbi K."/>
            <person name="Hall N."/>
            <person name="Watson M."/>
            <person name="Adriaenssens E.M."/>
            <person name="Foster-Nyarko E."/>
            <person name="Jarju S."/>
            <person name="Secka A."/>
            <person name="Antonio M."/>
            <person name="Oren A."/>
            <person name="Chaudhuri R.R."/>
            <person name="La Ragione R."/>
            <person name="Hildebrand F."/>
            <person name="Pallen M.J."/>
        </authorList>
    </citation>
    <scope>NUCLEOTIDE SEQUENCE</scope>
    <source>
        <strain evidence="9">ChiSjej2B20-13462</strain>
    </source>
</reference>
<accession>A0A9D1CPL1</accession>
<evidence type="ECO:0000256" key="6">
    <source>
        <dbReference type="ARBA" id="ARBA00022989"/>
    </source>
</evidence>